<comment type="caution">
    <text evidence="1">The sequence shown here is derived from an EMBL/GenBank/DDBJ whole genome shotgun (WGS) entry which is preliminary data.</text>
</comment>
<reference evidence="1" key="1">
    <citation type="journal article" date="2015" name="Nature">
        <title>Complex archaea that bridge the gap between prokaryotes and eukaryotes.</title>
        <authorList>
            <person name="Spang A."/>
            <person name="Saw J.H."/>
            <person name="Jorgensen S.L."/>
            <person name="Zaremba-Niedzwiedzka K."/>
            <person name="Martijn J."/>
            <person name="Lind A.E."/>
            <person name="van Eijk R."/>
            <person name="Schleper C."/>
            <person name="Guy L."/>
            <person name="Ettema T.J."/>
        </authorList>
    </citation>
    <scope>NUCLEOTIDE SEQUENCE</scope>
</reference>
<gene>
    <name evidence="1" type="ORF">LCGC14_0744490</name>
</gene>
<accession>A0A0F9QA17</accession>
<name>A0A0F9QA17_9ZZZZ</name>
<evidence type="ECO:0000313" key="1">
    <source>
        <dbReference type="EMBL" id="KKN39344.1"/>
    </source>
</evidence>
<sequence>MLKCAATNVAYMRATPAGRQGYGALVKLYESIAGASLNCAREWADDNPCPPHQPAVDAFWWAVAVWAVRFTTDVVGWAAPPREGLLLQEVQEVFTRPHIEFASWLRPVRPGDRVSEYPFVTRWPPNPGLMILAHDIAWTRAVIRLTARWGLVHHLKDLRALGQSVLLIHHLSRGPRNSTIARAYLGSDLVFFRRLFRHFDFSPELRGVLDRFLAAADEQTGQN</sequence>
<proteinExistence type="predicted"/>
<dbReference type="AlphaFoldDB" id="A0A0F9QA17"/>
<protein>
    <submittedName>
        <fullName evidence="1">Uncharacterized protein</fullName>
    </submittedName>
</protein>
<organism evidence="1">
    <name type="scientific">marine sediment metagenome</name>
    <dbReference type="NCBI Taxonomy" id="412755"/>
    <lineage>
        <taxon>unclassified sequences</taxon>
        <taxon>metagenomes</taxon>
        <taxon>ecological metagenomes</taxon>
    </lineage>
</organism>
<dbReference type="EMBL" id="LAZR01001770">
    <property type="protein sequence ID" value="KKN39344.1"/>
    <property type="molecule type" value="Genomic_DNA"/>
</dbReference>